<dbReference type="AlphaFoldDB" id="B6T747"/>
<accession>B6T747</accession>
<reference evidence="2" key="1">
    <citation type="journal article" date="2009" name="Plant Mol. Biol.">
        <title>Insights into corn genes derived from large-scale cDNA sequencing.</title>
        <authorList>
            <person name="Alexandrov N.N."/>
            <person name="Brover V.V."/>
            <person name="Freidin S."/>
            <person name="Troukhan M.E."/>
            <person name="Tatarinova T.V."/>
            <person name="Zhang H."/>
            <person name="Swaller T.J."/>
            <person name="Lu Y.P."/>
            <person name="Bouck J."/>
            <person name="Flavell R.B."/>
            <person name="Feldmann K.A."/>
        </authorList>
    </citation>
    <scope>NUCLEOTIDE SEQUENCE</scope>
</reference>
<dbReference type="EMBL" id="EU960812">
    <property type="protein sequence ID" value="ACG32930.1"/>
    <property type="molecule type" value="mRNA"/>
</dbReference>
<feature type="region of interest" description="Disordered" evidence="1">
    <location>
        <begin position="1"/>
        <end position="67"/>
    </location>
</feature>
<feature type="compositionally biased region" description="Polar residues" evidence="1">
    <location>
        <begin position="1"/>
        <end position="11"/>
    </location>
</feature>
<feature type="compositionally biased region" description="Low complexity" evidence="1">
    <location>
        <begin position="34"/>
        <end position="65"/>
    </location>
</feature>
<organism evidence="2">
    <name type="scientific">Zea mays</name>
    <name type="common">Maize</name>
    <dbReference type="NCBI Taxonomy" id="4577"/>
    <lineage>
        <taxon>Eukaryota</taxon>
        <taxon>Viridiplantae</taxon>
        <taxon>Streptophyta</taxon>
        <taxon>Embryophyta</taxon>
        <taxon>Tracheophyta</taxon>
        <taxon>Spermatophyta</taxon>
        <taxon>Magnoliopsida</taxon>
        <taxon>Liliopsida</taxon>
        <taxon>Poales</taxon>
        <taxon>Poaceae</taxon>
        <taxon>PACMAD clade</taxon>
        <taxon>Panicoideae</taxon>
        <taxon>Andropogonodae</taxon>
        <taxon>Andropogoneae</taxon>
        <taxon>Tripsacinae</taxon>
        <taxon>Zea</taxon>
    </lineage>
</organism>
<protein>
    <submittedName>
        <fullName evidence="2">Uncharacterized protein</fullName>
    </submittedName>
</protein>
<name>B6T747_MAIZE</name>
<sequence length="152" mass="16972">MAECSIPSSDGATHLPCSPPPPRLSRLTSRRTGPRSTLPHARTRCGSSPRGAGGPRSSSPSCGLGMSPGVVSVRWFKMKASYMSLVRRPRAQLRQRRLRSRHESRYWSVKTCVVRISRLHRLRPLLRQQNFLVPSRTKAKATAKKAKAMKKS</sequence>
<evidence type="ECO:0000256" key="1">
    <source>
        <dbReference type="SAM" id="MobiDB-lite"/>
    </source>
</evidence>
<evidence type="ECO:0000313" key="2">
    <source>
        <dbReference type="EMBL" id="ACG32930.1"/>
    </source>
</evidence>
<proteinExistence type="evidence at transcript level"/>